<dbReference type="InterPro" id="IPR000086">
    <property type="entry name" value="NUDIX_hydrolase_dom"/>
</dbReference>
<protein>
    <submittedName>
        <fullName evidence="9">8-oxo-dGTP diphosphatase</fullName>
        <ecNumber evidence="9">3.6.1.55</ecNumber>
    </submittedName>
</protein>
<dbReference type="AlphaFoldDB" id="A0A399E874"/>
<dbReference type="InterPro" id="IPR015797">
    <property type="entry name" value="NUDIX_hydrolase-like_dom_sf"/>
</dbReference>
<evidence type="ECO:0000256" key="3">
    <source>
        <dbReference type="ARBA" id="ARBA00022723"/>
    </source>
</evidence>
<comment type="caution">
    <text evidence="9">The sequence shown here is derived from an EMBL/GenBank/DDBJ whole genome shotgun (WGS) entry which is preliminary data.</text>
</comment>
<accession>A0A399E874</accession>
<comment type="cofactor">
    <cofactor evidence="2">
        <name>Mg(2+)</name>
        <dbReference type="ChEBI" id="CHEBI:18420"/>
    </cofactor>
</comment>
<keyword evidence="6" id="KW-0464">Manganese</keyword>
<evidence type="ECO:0000256" key="6">
    <source>
        <dbReference type="ARBA" id="ARBA00023211"/>
    </source>
</evidence>
<comment type="similarity">
    <text evidence="7">Belongs to the Nudix hydrolase family.</text>
</comment>
<dbReference type="CDD" id="cd03426">
    <property type="entry name" value="NUDIX_CoAse_Nudt7"/>
    <property type="match status" value="1"/>
</dbReference>
<dbReference type="PROSITE" id="PS51462">
    <property type="entry name" value="NUDIX"/>
    <property type="match status" value="1"/>
</dbReference>
<evidence type="ECO:0000256" key="2">
    <source>
        <dbReference type="ARBA" id="ARBA00001946"/>
    </source>
</evidence>
<dbReference type="EMBL" id="QWKX01000014">
    <property type="protein sequence ID" value="RIH78491.1"/>
    <property type="molecule type" value="Genomic_DNA"/>
</dbReference>
<dbReference type="InterPro" id="IPR045121">
    <property type="entry name" value="CoAse"/>
</dbReference>
<keyword evidence="3" id="KW-0479">Metal-binding</keyword>
<keyword evidence="5" id="KW-0460">Magnesium</keyword>
<comment type="cofactor">
    <cofactor evidence="1">
        <name>Mn(2+)</name>
        <dbReference type="ChEBI" id="CHEBI:29035"/>
    </cofactor>
</comment>
<reference evidence="9 10" key="1">
    <citation type="submission" date="2018-08" db="EMBL/GenBank/DDBJ databases">
        <title>Meiothermus cateniformans JCM 15151 genome sequencing project.</title>
        <authorList>
            <person name="Da Costa M.S."/>
            <person name="Albuquerque L."/>
            <person name="Raposo P."/>
            <person name="Froufe H.J.C."/>
            <person name="Barroso C.S."/>
            <person name="Egas C."/>
        </authorList>
    </citation>
    <scope>NUCLEOTIDE SEQUENCE [LARGE SCALE GENOMIC DNA]</scope>
    <source>
        <strain evidence="9 10">JCM 15151</strain>
    </source>
</reference>
<dbReference type="Gene3D" id="3.90.79.10">
    <property type="entry name" value="Nucleoside Triphosphate Pyrophosphohydrolase"/>
    <property type="match status" value="1"/>
</dbReference>
<feature type="domain" description="Nudix hydrolase" evidence="8">
    <location>
        <begin position="40"/>
        <end position="169"/>
    </location>
</feature>
<evidence type="ECO:0000256" key="5">
    <source>
        <dbReference type="ARBA" id="ARBA00022842"/>
    </source>
</evidence>
<sequence>MEVHDSSGTLLSSVLDRPMRSDLLKAIVARPPAALSRPEGFVDAAVLLPVWEGQLLFTVRSAHLPHHAAQISFPGGRFDDGESAEQAALREAWEEVGLNPEHVEILGHLNPTLSPFGFRVFPLLGRITQEPQLTPNPAEVDTLLWVPIEELLAAPAYAEERTPPPGNRLPNGLGGEFSEIEGQLRRKVWHYPWRGYDIWGVTGNIVHDFLERIRAVRL</sequence>
<dbReference type="GO" id="GO:0035539">
    <property type="term" value="F:8-oxo-7,8-dihydrodeoxyguanosine triphosphate pyrophosphatase activity"/>
    <property type="evidence" value="ECO:0007669"/>
    <property type="project" value="UniProtKB-EC"/>
</dbReference>
<dbReference type="GO" id="GO:0010945">
    <property type="term" value="F:coenzyme A diphosphatase activity"/>
    <property type="evidence" value="ECO:0007669"/>
    <property type="project" value="InterPro"/>
</dbReference>
<dbReference type="PANTHER" id="PTHR12992">
    <property type="entry name" value="NUDIX HYDROLASE"/>
    <property type="match status" value="1"/>
</dbReference>
<organism evidence="9 10">
    <name type="scientific">Meiothermus taiwanensis</name>
    <dbReference type="NCBI Taxonomy" id="172827"/>
    <lineage>
        <taxon>Bacteria</taxon>
        <taxon>Thermotogati</taxon>
        <taxon>Deinococcota</taxon>
        <taxon>Deinococci</taxon>
        <taxon>Thermales</taxon>
        <taxon>Thermaceae</taxon>
        <taxon>Meiothermus</taxon>
    </lineage>
</organism>
<dbReference type="Pfam" id="PF00293">
    <property type="entry name" value="NUDIX"/>
    <property type="match status" value="1"/>
</dbReference>
<keyword evidence="4 7" id="KW-0378">Hydrolase</keyword>
<evidence type="ECO:0000313" key="10">
    <source>
        <dbReference type="Proteomes" id="UP000266089"/>
    </source>
</evidence>
<evidence type="ECO:0000256" key="4">
    <source>
        <dbReference type="ARBA" id="ARBA00022801"/>
    </source>
</evidence>
<name>A0A399E874_9DEIN</name>
<evidence type="ECO:0000259" key="8">
    <source>
        <dbReference type="PROSITE" id="PS51462"/>
    </source>
</evidence>
<dbReference type="PROSITE" id="PS00893">
    <property type="entry name" value="NUDIX_BOX"/>
    <property type="match status" value="1"/>
</dbReference>
<evidence type="ECO:0000313" key="9">
    <source>
        <dbReference type="EMBL" id="RIH78491.1"/>
    </source>
</evidence>
<gene>
    <name evidence="9" type="primary">mutT</name>
    <name evidence="9" type="ORF">Mcate_00813</name>
</gene>
<dbReference type="PANTHER" id="PTHR12992:SF11">
    <property type="entry name" value="MITOCHONDRIAL COENZYME A DIPHOSPHATASE NUDT8"/>
    <property type="match status" value="1"/>
</dbReference>
<evidence type="ECO:0000256" key="1">
    <source>
        <dbReference type="ARBA" id="ARBA00001936"/>
    </source>
</evidence>
<dbReference type="SUPFAM" id="SSF55811">
    <property type="entry name" value="Nudix"/>
    <property type="match status" value="1"/>
</dbReference>
<dbReference type="Proteomes" id="UP000266089">
    <property type="component" value="Unassembled WGS sequence"/>
</dbReference>
<dbReference type="GO" id="GO:0046872">
    <property type="term" value="F:metal ion binding"/>
    <property type="evidence" value="ECO:0007669"/>
    <property type="project" value="UniProtKB-KW"/>
</dbReference>
<dbReference type="PRINTS" id="PR00502">
    <property type="entry name" value="NUDIXFAMILY"/>
</dbReference>
<evidence type="ECO:0000256" key="7">
    <source>
        <dbReference type="RuleBase" id="RU003476"/>
    </source>
</evidence>
<proteinExistence type="inferred from homology"/>
<dbReference type="EC" id="3.6.1.55" evidence="9"/>
<dbReference type="InterPro" id="IPR020476">
    <property type="entry name" value="Nudix_hydrolase"/>
</dbReference>
<dbReference type="InterPro" id="IPR020084">
    <property type="entry name" value="NUDIX_hydrolase_CS"/>
</dbReference>